<keyword evidence="1" id="KW-0238">DNA-binding</keyword>
<dbReference type="AlphaFoldDB" id="A0A4R6QCV5"/>
<dbReference type="GO" id="GO:0045892">
    <property type="term" value="P:negative regulation of DNA-templated transcription"/>
    <property type="evidence" value="ECO:0007669"/>
    <property type="project" value="UniProtKB-ARBA"/>
</dbReference>
<proteinExistence type="predicted"/>
<dbReference type="Proteomes" id="UP000295500">
    <property type="component" value="Unassembled WGS sequence"/>
</dbReference>
<protein>
    <submittedName>
        <fullName evidence="1">DNA-binding FrmR family transcriptional regulator</fullName>
    </submittedName>
</protein>
<name>A0A4R6QCV5_9FIRM</name>
<sequence length="102" mass="11518">MDKNTCPACTGKTKHREGKEYDDLIKRLNRIEGQIRGIRKMVEADKYCVDIMTQASAAESAMKAFNTALLKQHIRSCVVEDIKEGNDEAVAELCELLPKMMK</sequence>
<accession>A0A4R6QCV5</accession>
<organism evidence="1 2">
    <name type="scientific">Aminicella lysinilytica</name>
    <dbReference type="NCBI Taxonomy" id="433323"/>
    <lineage>
        <taxon>Bacteria</taxon>
        <taxon>Bacillati</taxon>
        <taxon>Bacillota</taxon>
        <taxon>Clostridia</taxon>
        <taxon>Peptostreptococcales</taxon>
        <taxon>Anaerovoracaceae</taxon>
        <taxon>Aminicella</taxon>
    </lineage>
</organism>
<reference evidence="1 2" key="1">
    <citation type="submission" date="2019-03" db="EMBL/GenBank/DDBJ databases">
        <title>Genomic Encyclopedia of Type Strains, Phase IV (KMG-IV): sequencing the most valuable type-strain genomes for metagenomic binning, comparative biology and taxonomic classification.</title>
        <authorList>
            <person name="Goeker M."/>
        </authorList>
    </citation>
    <scope>NUCLEOTIDE SEQUENCE [LARGE SCALE GENOMIC DNA]</scope>
    <source>
        <strain evidence="1 2">DSM 28287</strain>
    </source>
</reference>
<dbReference type="PANTHER" id="PTHR33677:SF3">
    <property type="entry name" value="COPPER-SENSING TRANSCRIPTIONAL REPRESSOR RICR"/>
    <property type="match status" value="1"/>
</dbReference>
<dbReference type="InterPro" id="IPR038390">
    <property type="entry name" value="Metal_Tscrpt_repr_sf"/>
</dbReference>
<dbReference type="EMBL" id="SNXO01000002">
    <property type="protein sequence ID" value="TDP59786.1"/>
    <property type="molecule type" value="Genomic_DNA"/>
</dbReference>
<evidence type="ECO:0000313" key="1">
    <source>
        <dbReference type="EMBL" id="TDP59786.1"/>
    </source>
</evidence>
<dbReference type="RefSeq" id="WP_133527489.1">
    <property type="nucleotide sequence ID" value="NZ_CALCQM010000046.1"/>
</dbReference>
<comment type="caution">
    <text evidence="1">The sequence shown here is derived from an EMBL/GenBank/DDBJ whole genome shotgun (WGS) entry which is preliminary data.</text>
</comment>
<dbReference type="Pfam" id="PF02583">
    <property type="entry name" value="Trns_repr_metal"/>
    <property type="match status" value="1"/>
</dbReference>
<dbReference type="InterPro" id="IPR003735">
    <property type="entry name" value="Metal_Tscrpt_repr"/>
</dbReference>
<dbReference type="OrthoDB" id="9811244at2"/>
<keyword evidence="2" id="KW-1185">Reference proteome</keyword>
<dbReference type="PANTHER" id="PTHR33677">
    <property type="entry name" value="TRANSCRIPTIONAL REPRESSOR FRMR-RELATED"/>
    <property type="match status" value="1"/>
</dbReference>
<gene>
    <name evidence="1" type="ORF">EV211_10225</name>
</gene>
<dbReference type="Gene3D" id="1.20.58.1000">
    <property type="entry name" value="Metal-sensitive repressor, helix protomer"/>
    <property type="match status" value="1"/>
</dbReference>
<evidence type="ECO:0000313" key="2">
    <source>
        <dbReference type="Proteomes" id="UP000295500"/>
    </source>
</evidence>
<dbReference type="GO" id="GO:0003677">
    <property type="term" value="F:DNA binding"/>
    <property type="evidence" value="ECO:0007669"/>
    <property type="project" value="UniProtKB-KW"/>
</dbReference>
<dbReference type="GO" id="GO:0046872">
    <property type="term" value="F:metal ion binding"/>
    <property type="evidence" value="ECO:0007669"/>
    <property type="project" value="InterPro"/>
</dbReference>